<gene>
    <name evidence="1" type="ORF">C436_03206</name>
    <name evidence="2" type="ORF">KDQ40_01075</name>
</gene>
<dbReference type="PATRIC" id="fig|662476.7.peg.635"/>
<dbReference type="EMBL" id="CP073366">
    <property type="protein sequence ID" value="QUJ72375.1"/>
    <property type="molecule type" value="Genomic_DNA"/>
</dbReference>
<sequence length="68" mass="7322">MSQSQTVERGIETNNRPKATVNTTADGEILGACLFLGKEELEALGVDDADRIHYTVENGTVKLEVADS</sequence>
<dbReference type="GeneID" id="64821505"/>
<dbReference type="OrthoDB" id="382211at2157"/>
<reference evidence="1 3" key="1">
    <citation type="journal article" date="2014" name="PLoS Genet.">
        <title>Phylogenetically driven sequencing of extremely halophilic archaea reveals strategies for static and dynamic osmo-response.</title>
        <authorList>
            <person name="Becker E.A."/>
            <person name="Seitzer P.M."/>
            <person name="Tritt A."/>
            <person name="Larsen D."/>
            <person name="Krusor M."/>
            <person name="Yao A.I."/>
            <person name="Wu D."/>
            <person name="Madern D."/>
            <person name="Eisen J.A."/>
            <person name="Darling A.E."/>
            <person name="Facciotti M.T."/>
        </authorList>
    </citation>
    <scope>NUCLEOTIDE SEQUENCE [LARGE SCALE GENOMIC DNA]</scope>
    <source>
        <strain evidence="1 3">ATCC 33800</strain>
    </source>
</reference>
<evidence type="ECO:0000313" key="2">
    <source>
        <dbReference type="EMBL" id="QUJ72375.1"/>
    </source>
</evidence>
<dbReference type="RefSeq" id="WP_004958174.1">
    <property type="nucleotide sequence ID" value="NZ_AOLR01000005.1"/>
</dbReference>
<evidence type="ECO:0000313" key="1">
    <source>
        <dbReference type="EMBL" id="EMA15508.1"/>
    </source>
</evidence>
<name>M0K414_9EURY</name>
<accession>M0K414</accession>
<proteinExistence type="predicted"/>
<dbReference type="KEGG" id="hsin:KDQ40_01075"/>
<organism evidence="1 3">
    <name type="scientific">Haloarcula marismortui ATCC 33800</name>
    <dbReference type="NCBI Taxonomy" id="662476"/>
    <lineage>
        <taxon>Archaea</taxon>
        <taxon>Methanobacteriati</taxon>
        <taxon>Methanobacteriota</taxon>
        <taxon>Stenosarchaea group</taxon>
        <taxon>Halobacteria</taxon>
        <taxon>Halobacteriales</taxon>
        <taxon>Haloarculaceae</taxon>
        <taxon>Haloarcula</taxon>
    </lineage>
</organism>
<dbReference type="EMBL" id="AOLR01000005">
    <property type="protein sequence ID" value="EMA15508.1"/>
    <property type="molecule type" value="Genomic_DNA"/>
</dbReference>
<protein>
    <submittedName>
        <fullName evidence="1">Uncharacterized protein</fullName>
    </submittedName>
</protein>
<keyword evidence="3" id="KW-1185">Reference proteome</keyword>
<reference evidence="2" key="2">
    <citation type="submission" date="2021-04" db="EMBL/GenBank/DDBJ databases">
        <title>Complete Genome sequence and Methylome Analysis of the Haloarchaeon Haloarcula sinaiiensis.</title>
        <authorList>
            <person name="Fomenkov A."/>
            <person name="DasSarma P."/>
            <person name="DasSarma S."/>
            <person name="Roberts R.J."/>
        </authorList>
    </citation>
    <scope>NUCLEOTIDE SEQUENCE</scope>
    <source>
        <strain evidence="2">ATCC 33800</strain>
    </source>
</reference>
<dbReference type="Proteomes" id="UP000682967">
    <property type="component" value="Chromosome"/>
</dbReference>
<dbReference type="Proteomes" id="UP000011659">
    <property type="component" value="Unassembled WGS sequence"/>
</dbReference>
<dbReference type="AlphaFoldDB" id="M0K414"/>
<evidence type="ECO:0000313" key="3">
    <source>
        <dbReference type="Proteomes" id="UP000011659"/>
    </source>
</evidence>